<proteinExistence type="predicted"/>
<gene>
    <name evidence="3" type="ORF">AB205_0069000</name>
</gene>
<keyword evidence="4" id="KW-1185">Reference proteome</keyword>
<feature type="non-terminal residue" evidence="3">
    <location>
        <position position="408"/>
    </location>
</feature>
<dbReference type="PRINTS" id="PR00014">
    <property type="entry name" value="FNTYPEIII"/>
</dbReference>
<dbReference type="FunFam" id="2.60.40.10:FF:000128">
    <property type="entry name" value="receptor-type tyrosine-protein phosphatase delta isoform X2"/>
    <property type="match status" value="1"/>
</dbReference>
<dbReference type="Proteomes" id="UP000228934">
    <property type="component" value="Unassembled WGS sequence"/>
</dbReference>
<organism evidence="3 4">
    <name type="scientific">Aquarana catesbeiana</name>
    <name type="common">American bullfrog</name>
    <name type="synonym">Rana catesbeiana</name>
    <dbReference type="NCBI Taxonomy" id="8400"/>
    <lineage>
        <taxon>Eukaryota</taxon>
        <taxon>Metazoa</taxon>
        <taxon>Chordata</taxon>
        <taxon>Craniata</taxon>
        <taxon>Vertebrata</taxon>
        <taxon>Euteleostomi</taxon>
        <taxon>Amphibia</taxon>
        <taxon>Batrachia</taxon>
        <taxon>Anura</taxon>
        <taxon>Neobatrachia</taxon>
        <taxon>Ranoidea</taxon>
        <taxon>Ranidae</taxon>
        <taxon>Aquarana</taxon>
    </lineage>
</organism>
<dbReference type="CDD" id="cd00063">
    <property type="entry name" value="FN3"/>
    <property type="match status" value="3"/>
</dbReference>
<dbReference type="PANTHER" id="PTHR46957:SF8">
    <property type="entry name" value="PROTEIN-TYROSINE-PHOSPHATASE"/>
    <property type="match status" value="1"/>
</dbReference>
<evidence type="ECO:0000256" key="1">
    <source>
        <dbReference type="SAM" id="MobiDB-lite"/>
    </source>
</evidence>
<dbReference type="InterPro" id="IPR050713">
    <property type="entry name" value="RTP_Phos/Ushers"/>
</dbReference>
<dbReference type="SMART" id="SM00060">
    <property type="entry name" value="FN3"/>
    <property type="match status" value="3"/>
</dbReference>
<name>A0A2G9SK88_AQUCT</name>
<feature type="region of interest" description="Disordered" evidence="1">
    <location>
        <begin position="1"/>
        <end position="21"/>
    </location>
</feature>
<protein>
    <recommendedName>
        <fullName evidence="2">Fibronectin type-III domain-containing protein</fullName>
    </recommendedName>
</protein>
<dbReference type="FunFam" id="2.60.40.10:FF:000082">
    <property type="entry name" value="receptor-type tyrosine-protein phosphatase delta isoform X2"/>
    <property type="match status" value="1"/>
</dbReference>
<feature type="compositionally biased region" description="Polar residues" evidence="1">
    <location>
        <begin position="10"/>
        <end position="20"/>
    </location>
</feature>
<dbReference type="PROSITE" id="PS50853">
    <property type="entry name" value="FN3"/>
    <property type="match status" value="2"/>
</dbReference>
<accession>A0A2G9SK88</accession>
<feature type="domain" description="Fibronectin type-III" evidence="2">
    <location>
        <begin position="2"/>
        <end position="96"/>
    </location>
</feature>
<dbReference type="InterPro" id="IPR003961">
    <property type="entry name" value="FN3_dom"/>
</dbReference>
<dbReference type="InterPro" id="IPR013783">
    <property type="entry name" value="Ig-like_fold"/>
</dbReference>
<evidence type="ECO:0000313" key="4">
    <source>
        <dbReference type="Proteomes" id="UP000228934"/>
    </source>
</evidence>
<evidence type="ECO:0000313" key="3">
    <source>
        <dbReference type="EMBL" id="PIO40587.1"/>
    </source>
</evidence>
<dbReference type="EMBL" id="KV923272">
    <property type="protein sequence ID" value="PIO40587.1"/>
    <property type="molecule type" value="Genomic_DNA"/>
</dbReference>
<feature type="non-terminal residue" evidence="3">
    <location>
        <position position="1"/>
    </location>
</feature>
<dbReference type="AlphaFoldDB" id="A0A2G9SK88"/>
<feature type="domain" description="Fibronectin type-III" evidence="2">
    <location>
        <begin position="100"/>
        <end position="195"/>
    </location>
</feature>
<reference evidence="4" key="1">
    <citation type="journal article" date="2017" name="Nat. Commun.">
        <title>The North American bullfrog draft genome provides insight into hormonal regulation of long noncoding RNA.</title>
        <authorList>
            <person name="Hammond S.A."/>
            <person name="Warren R.L."/>
            <person name="Vandervalk B.P."/>
            <person name="Kucuk E."/>
            <person name="Khan H."/>
            <person name="Gibb E.A."/>
            <person name="Pandoh P."/>
            <person name="Kirk H."/>
            <person name="Zhao Y."/>
            <person name="Jones M."/>
            <person name="Mungall A.J."/>
            <person name="Coope R."/>
            <person name="Pleasance S."/>
            <person name="Moore R.A."/>
            <person name="Holt R.A."/>
            <person name="Round J.M."/>
            <person name="Ohora S."/>
            <person name="Walle B.V."/>
            <person name="Veldhoen N."/>
            <person name="Helbing C.C."/>
            <person name="Birol I."/>
        </authorList>
    </citation>
    <scope>NUCLEOTIDE SEQUENCE [LARGE SCALE GENOMIC DNA]</scope>
</reference>
<sequence>TVPGKPDFSVHQTSESSLQLQWGPPSESVEHILGYRLQFGHHDAKVLSTLEFGPQQKTYTATNVHKGAKYIFKMAVKGRAGFSEEAVKEFAIPGEAPKGYPLLIEPGNISSVTIQLNWLPPVLAEKNGDITKYTVAYWVAEIPEKVLELDLPSSQSSCLLSNLKPNTVYEVKIRAHTSKGPGPYSPSVQYRTFHLNQVMPKNFKVRMVTKTSVLLSWEFPENYNSITPYKVLGWIIYLLLKRFFGLVKLMYREVPFSIKTKHMLQKTAFKTQEIPQYNRPEESYVPNTWTYANITPNGDVDIRGNNAQLTCFCGFKRRRYYPFPDELLVQHIQKDYLIIEPEDQIRQQSRFSNFFFLAITEQSVLQFFARCSLNLVIKSELPLSPHSKSNSSLEGDGSTVTAVIVTLL</sequence>
<dbReference type="InterPro" id="IPR036116">
    <property type="entry name" value="FN3_sf"/>
</dbReference>
<dbReference type="Pfam" id="PF00041">
    <property type="entry name" value="fn3"/>
    <property type="match status" value="2"/>
</dbReference>
<evidence type="ECO:0000259" key="2">
    <source>
        <dbReference type="PROSITE" id="PS50853"/>
    </source>
</evidence>
<dbReference type="Gene3D" id="2.60.40.10">
    <property type="entry name" value="Immunoglobulins"/>
    <property type="match status" value="2"/>
</dbReference>
<dbReference type="OrthoDB" id="10253954at2759"/>
<dbReference type="SUPFAM" id="SSF49265">
    <property type="entry name" value="Fibronectin type III"/>
    <property type="match status" value="2"/>
</dbReference>
<dbReference type="PANTHER" id="PTHR46957">
    <property type="entry name" value="CYTOKINE RECEPTOR"/>
    <property type="match status" value="1"/>
</dbReference>